<dbReference type="CDD" id="cd09276">
    <property type="entry name" value="Rnase_HI_RT_non_LTR"/>
    <property type="match status" value="1"/>
</dbReference>
<keyword evidence="1" id="KW-0732">Signal</keyword>
<evidence type="ECO:0000313" key="3">
    <source>
        <dbReference type="EMBL" id="JAC93010.1"/>
    </source>
</evidence>
<keyword evidence="3" id="KW-0548">Nucleotidyltransferase</keyword>
<dbReference type="InterPro" id="IPR036397">
    <property type="entry name" value="RNaseH_sf"/>
</dbReference>
<feature type="domain" description="RNase H type-1" evidence="2">
    <location>
        <begin position="111"/>
        <end position="233"/>
    </location>
</feature>
<keyword evidence="3" id="KW-0695">RNA-directed DNA polymerase</keyword>
<dbReference type="PROSITE" id="PS50879">
    <property type="entry name" value="RNASE_H_1"/>
    <property type="match status" value="1"/>
</dbReference>
<dbReference type="SUPFAM" id="SSF53098">
    <property type="entry name" value="Ribonuclease H-like"/>
    <property type="match status" value="1"/>
</dbReference>
<feature type="non-terminal residue" evidence="3">
    <location>
        <position position="239"/>
    </location>
</feature>
<dbReference type="AlphaFoldDB" id="A0A090XCK8"/>
<dbReference type="InterPro" id="IPR012337">
    <property type="entry name" value="RNaseH-like_sf"/>
</dbReference>
<dbReference type="GO" id="GO:0003964">
    <property type="term" value="F:RNA-directed DNA polymerase activity"/>
    <property type="evidence" value="ECO:0007669"/>
    <property type="project" value="UniProtKB-KW"/>
</dbReference>
<dbReference type="InterPro" id="IPR002156">
    <property type="entry name" value="RNaseH_domain"/>
</dbReference>
<protein>
    <submittedName>
        <fullName evidence="3">Putative non-ltr rnase hi domain of reverse transcriptases</fullName>
    </submittedName>
</protein>
<feature type="signal peptide" evidence="1">
    <location>
        <begin position="1"/>
        <end position="17"/>
    </location>
</feature>
<sequence>MMLQLYSGLLLSRLHYALPFLSLKRKQREELETLQRVALRVCLGVPGYASSAQTLIEAGRNTVLNTGERHALNHLTRLVGRPDTAPLVERIRRRPRTRMEVLLRRHEEVVGPAGQTVSLPPSFLEPRLIDVSLELPSLIFHASSTTAELAAIETGLRELFPWPPGRAVVLSDSRTALRLLLRTDDAPPLARSVVSITLRLRDRGWEIAFQWVPSHCGIPGNEEADRLAGLVHDNPDFPA</sequence>
<dbReference type="GO" id="GO:0004523">
    <property type="term" value="F:RNA-DNA hybrid ribonuclease activity"/>
    <property type="evidence" value="ECO:0007669"/>
    <property type="project" value="InterPro"/>
</dbReference>
<reference evidence="3" key="1">
    <citation type="journal article" date="2015" name="PLoS Negl. Trop. Dis.">
        <title>Deep Sequencing Analysis of the Ixodes ricinus Haemocytome.</title>
        <authorList>
            <person name="Kotsyfakis M."/>
            <person name="Kopacek P."/>
            <person name="Franta Z."/>
            <person name="Pedra J.H."/>
            <person name="Ribeiro J.M."/>
        </authorList>
    </citation>
    <scope>NUCLEOTIDE SEQUENCE</scope>
</reference>
<feature type="chain" id="PRO_5001867087" evidence="1">
    <location>
        <begin position="18"/>
        <end position="239"/>
    </location>
</feature>
<dbReference type="GO" id="GO:0003676">
    <property type="term" value="F:nucleic acid binding"/>
    <property type="evidence" value="ECO:0007669"/>
    <property type="project" value="InterPro"/>
</dbReference>
<organism evidence="3">
    <name type="scientific">Ixodes ricinus</name>
    <name type="common">Common tick</name>
    <name type="synonym">Acarus ricinus</name>
    <dbReference type="NCBI Taxonomy" id="34613"/>
    <lineage>
        <taxon>Eukaryota</taxon>
        <taxon>Metazoa</taxon>
        <taxon>Ecdysozoa</taxon>
        <taxon>Arthropoda</taxon>
        <taxon>Chelicerata</taxon>
        <taxon>Arachnida</taxon>
        <taxon>Acari</taxon>
        <taxon>Parasitiformes</taxon>
        <taxon>Ixodida</taxon>
        <taxon>Ixodoidea</taxon>
        <taxon>Ixodidae</taxon>
        <taxon>Ixodinae</taxon>
        <taxon>Ixodes</taxon>
    </lineage>
</organism>
<accession>A0A090XCK8</accession>
<dbReference type="EMBL" id="GBIH01001700">
    <property type="protein sequence ID" value="JAC93010.1"/>
    <property type="molecule type" value="mRNA"/>
</dbReference>
<keyword evidence="3" id="KW-0808">Transferase</keyword>
<evidence type="ECO:0000259" key="2">
    <source>
        <dbReference type="PROSITE" id="PS50879"/>
    </source>
</evidence>
<name>A0A090XCK8_IXORI</name>
<evidence type="ECO:0000256" key="1">
    <source>
        <dbReference type="SAM" id="SignalP"/>
    </source>
</evidence>
<proteinExistence type="evidence at transcript level"/>
<dbReference type="Gene3D" id="3.30.420.10">
    <property type="entry name" value="Ribonuclease H-like superfamily/Ribonuclease H"/>
    <property type="match status" value="1"/>
</dbReference>